<dbReference type="EMBL" id="JAWSTH010000049">
    <property type="protein sequence ID" value="MDW5596183.1"/>
    <property type="molecule type" value="Genomic_DNA"/>
</dbReference>
<evidence type="ECO:0000313" key="2">
    <source>
        <dbReference type="Proteomes" id="UP001284601"/>
    </source>
</evidence>
<dbReference type="Proteomes" id="UP001284601">
    <property type="component" value="Unassembled WGS sequence"/>
</dbReference>
<accession>A0ABU4HS95</accession>
<protein>
    <recommendedName>
        <fullName evidence="3">DUF222 domain-containing protein</fullName>
    </recommendedName>
</protein>
<reference evidence="2" key="1">
    <citation type="submission" date="2023-07" db="EMBL/GenBank/DDBJ databases">
        <title>Conexibacter stalactiti sp. nov., isolated from stalactites in a lava cave and emended description of the genus Conexibacter.</title>
        <authorList>
            <person name="Lee S.D."/>
        </authorList>
    </citation>
    <scope>NUCLEOTIDE SEQUENCE [LARGE SCALE GENOMIC DNA]</scope>
    <source>
        <strain evidence="2">KCTC 39840</strain>
    </source>
</reference>
<sequence>MSDAQADQPGRAIVRIEAGSVPALGDVVDVLRAKAVALERLAATIERLRADGWRTDGAVGLAFSLGVDGVHVERDVAGFGELERLAGALPAGTVLHWHRHDRSWRSGGWIAGLPPAEQLGETDELPVIVQSTRSGRQTRCEDQQQLVAAIRLHLEEIRDALDSDALTRARADEVRAQLRALDAGEAPQVFYRFEGSPEAEDALNSAHMVHVTPEALALWEGFQDGVAGEPLYEGDTRLEGLTGLAFRDGFRRGEERAHLLGR</sequence>
<evidence type="ECO:0000313" key="1">
    <source>
        <dbReference type="EMBL" id="MDW5596183.1"/>
    </source>
</evidence>
<name>A0ABU4HS95_9ACTN</name>
<proteinExistence type="predicted"/>
<reference evidence="1 2" key="2">
    <citation type="submission" date="2023-10" db="EMBL/GenBank/DDBJ databases">
        <authorList>
            <person name="Han X.F."/>
        </authorList>
    </citation>
    <scope>NUCLEOTIDE SEQUENCE [LARGE SCALE GENOMIC DNA]</scope>
    <source>
        <strain evidence="1 2">KCTC 39840</strain>
    </source>
</reference>
<evidence type="ECO:0008006" key="3">
    <source>
        <dbReference type="Google" id="ProtNLM"/>
    </source>
</evidence>
<comment type="caution">
    <text evidence="1">The sequence shown here is derived from an EMBL/GenBank/DDBJ whole genome shotgun (WGS) entry which is preliminary data.</text>
</comment>
<dbReference type="RefSeq" id="WP_318598563.1">
    <property type="nucleotide sequence ID" value="NZ_JAWSTH010000049.1"/>
</dbReference>
<organism evidence="1 2">
    <name type="scientific">Conexibacter stalactiti</name>
    <dbReference type="NCBI Taxonomy" id="1940611"/>
    <lineage>
        <taxon>Bacteria</taxon>
        <taxon>Bacillati</taxon>
        <taxon>Actinomycetota</taxon>
        <taxon>Thermoleophilia</taxon>
        <taxon>Solirubrobacterales</taxon>
        <taxon>Conexibacteraceae</taxon>
        <taxon>Conexibacter</taxon>
    </lineage>
</organism>
<keyword evidence="2" id="KW-1185">Reference proteome</keyword>
<gene>
    <name evidence="1" type="ORF">R7226_17680</name>
</gene>